<sequence>MYRVLSNGKASYPVNGDCHLDPPISGGGGEISCLDGTELGGPCRLNIESKKIAIVNDMRMNTT</sequence>
<keyword evidence="1" id="KW-1185">Reference proteome</keyword>
<proteinExistence type="predicted"/>
<dbReference type="WBParaSite" id="Hba_21658">
    <property type="protein sequence ID" value="Hba_21658"/>
    <property type="gene ID" value="Hba_21658"/>
</dbReference>
<dbReference type="Proteomes" id="UP000095283">
    <property type="component" value="Unplaced"/>
</dbReference>
<name>A0A1I7XVU1_HETBA</name>
<protein>
    <submittedName>
        <fullName evidence="2">SRCR domain-containing protein</fullName>
    </submittedName>
</protein>
<accession>A0A1I7XVU1</accession>
<evidence type="ECO:0000313" key="1">
    <source>
        <dbReference type="Proteomes" id="UP000095283"/>
    </source>
</evidence>
<organism evidence="1 2">
    <name type="scientific">Heterorhabditis bacteriophora</name>
    <name type="common">Entomopathogenic nematode worm</name>
    <dbReference type="NCBI Taxonomy" id="37862"/>
    <lineage>
        <taxon>Eukaryota</taxon>
        <taxon>Metazoa</taxon>
        <taxon>Ecdysozoa</taxon>
        <taxon>Nematoda</taxon>
        <taxon>Chromadorea</taxon>
        <taxon>Rhabditida</taxon>
        <taxon>Rhabditina</taxon>
        <taxon>Rhabditomorpha</taxon>
        <taxon>Strongyloidea</taxon>
        <taxon>Heterorhabditidae</taxon>
        <taxon>Heterorhabditis</taxon>
    </lineage>
</organism>
<dbReference type="AlphaFoldDB" id="A0A1I7XVU1"/>
<evidence type="ECO:0000313" key="2">
    <source>
        <dbReference type="WBParaSite" id="Hba_21658"/>
    </source>
</evidence>
<reference evidence="2" key="1">
    <citation type="submission" date="2016-11" db="UniProtKB">
        <authorList>
            <consortium name="WormBaseParasite"/>
        </authorList>
    </citation>
    <scope>IDENTIFICATION</scope>
</reference>